<protein>
    <recommendedName>
        <fullName evidence="3">DUF1694 domain-containing protein</fullName>
    </recommendedName>
</protein>
<organism evidence="1 2">
    <name type="scientific">Listeria grayi FSL F6-1183</name>
    <dbReference type="NCBI Taxonomy" id="1265827"/>
    <lineage>
        <taxon>Bacteria</taxon>
        <taxon>Bacillati</taxon>
        <taxon>Bacillota</taxon>
        <taxon>Bacilli</taxon>
        <taxon>Bacillales</taxon>
        <taxon>Listeriaceae</taxon>
        <taxon>Listeria</taxon>
    </lineage>
</organism>
<dbReference type="AlphaFoldDB" id="A0A829R860"/>
<evidence type="ECO:0000313" key="2">
    <source>
        <dbReference type="Proteomes" id="UP000019251"/>
    </source>
</evidence>
<evidence type="ECO:0000313" key="1">
    <source>
        <dbReference type="EMBL" id="EUJ29226.1"/>
    </source>
</evidence>
<dbReference type="EMBL" id="AODG01000005">
    <property type="protein sequence ID" value="EUJ29226.1"/>
    <property type="molecule type" value="Genomic_DNA"/>
</dbReference>
<dbReference type="Gene3D" id="3.30.1330.30">
    <property type="match status" value="1"/>
</dbReference>
<dbReference type="RefSeq" id="WP_003758323.1">
    <property type="nucleotide sequence ID" value="NZ_AODG01000005.1"/>
</dbReference>
<dbReference type="InterPro" id="IPR029064">
    <property type="entry name" value="Ribosomal_eL30-like_sf"/>
</dbReference>
<name>A0A829R860_LISGR</name>
<dbReference type="Pfam" id="PF07997">
    <property type="entry name" value="DUF1694"/>
    <property type="match status" value="1"/>
</dbReference>
<dbReference type="Proteomes" id="UP000019251">
    <property type="component" value="Unassembled WGS sequence"/>
</dbReference>
<gene>
    <name evidence="1" type="ORF">LMUR_03818</name>
</gene>
<dbReference type="InterPro" id="IPR012543">
    <property type="entry name" value="DUF1694"/>
</dbReference>
<dbReference type="SUPFAM" id="SSF160515">
    <property type="entry name" value="YueI-like"/>
    <property type="match status" value="1"/>
</dbReference>
<evidence type="ECO:0008006" key="3">
    <source>
        <dbReference type="Google" id="ProtNLM"/>
    </source>
</evidence>
<sequence length="148" mass="17291">MAENVEDYLEKGMYGAKEINPEEKKKFLGTYRERVILAMHKEDVLAGKFFEEIKQAMQADPQARLLLNSQLSYDYLRPYIHLAEKYHHAFSLVTRKAEETDVYLVLTATEAVDKETIFLSENTADLPEKEEEQKKSFLQKVQDLLKKD</sequence>
<accession>A0A829R860</accession>
<dbReference type="PIRSF" id="PIRSF034303">
    <property type="entry name" value="DUF1694"/>
    <property type="match status" value="1"/>
</dbReference>
<reference evidence="1 2" key="1">
    <citation type="submission" date="2012-12" db="EMBL/GenBank/DDBJ databases">
        <title>Novel taxa of Listeriaceae from agricultural environments in the United States.</title>
        <authorList>
            <person name="den Bakker H.C."/>
            <person name="Allred A."/>
            <person name="Warchocki S."/>
            <person name="Wright E.M."/>
            <person name="Burrell A."/>
            <person name="Nightingale K.K."/>
            <person name="Kephart D."/>
            <person name="Wiedmann M."/>
        </authorList>
    </citation>
    <scope>NUCLEOTIDE SEQUENCE [LARGE SCALE GENOMIC DNA]</scope>
    <source>
        <strain evidence="1 2">FSL F6-1183</strain>
    </source>
</reference>
<comment type="caution">
    <text evidence="1">The sequence shown here is derived from an EMBL/GenBank/DDBJ whole genome shotgun (WGS) entry which is preliminary data.</text>
</comment>
<proteinExistence type="predicted"/>